<dbReference type="SMART" id="SM00448">
    <property type="entry name" value="REC"/>
    <property type="match status" value="1"/>
</dbReference>
<accession>A0A7K1YAB6</accession>
<evidence type="ECO:0000313" key="5">
    <source>
        <dbReference type="Proteomes" id="UP000466586"/>
    </source>
</evidence>
<evidence type="ECO:0000313" key="4">
    <source>
        <dbReference type="EMBL" id="MXV51018.1"/>
    </source>
</evidence>
<dbReference type="InterPro" id="IPR001789">
    <property type="entry name" value="Sig_transdc_resp-reg_receiver"/>
</dbReference>
<feature type="domain" description="Response regulatory" evidence="2">
    <location>
        <begin position="5"/>
        <end position="116"/>
    </location>
</feature>
<dbReference type="EMBL" id="WVHT01000003">
    <property type="protein sequence ID" value="MXV51018.1"/>
    <property type="molecule type" value="Genomic_DNA"/>
</dbReference>
<dbReference type="PROSITE" id="PS50930">
    <property type="entry name" value="HTH_LYTTR"/>
    <property type="match status" value="1"/>
</dbReference>
<dbReference type="Proteomes" id="UP000466586">
    <property type="component" value="Unassembled WGS sequence"/>
</dbReference>
<dbReference type="PANTHER" id="PTHR37299:SF1">
    <property type="entry name" value="STAGE 0 SPORULATION PROTEIN A HOMOLOG"/>
    <property type="match status" value="1"/>
</dbReference>
<dbReference type="Gene3D" id="3.40.50.2300">
    <property type="match status" value="1"/>
</dbReference>
<dbReference type="Gene3D" id="2.40.50.1020">
    <property type="entry name" value="LytTr DNA-binding domain"/>
    <property type="match status" value="1"/>
</dbReference>
<gene>
    <name evidence="4" type="ORF">GS399_08540</name>
</gene>
<organism evidence="4 5">
    <name type="scientific">Hufsiella arboris</name>
    <dbReference type="NCBI Taxonomy" id="2695275"/>
    <lineage>
        <taxon>Bacteria</taxon>
        <taxon>Pseudomonadati</taxon>
        <taxon>Bacteroidota</taxon>
        <taxon>Sphingobacteriia</taxon>
        <taxon>Sphingobacteriales</taxon>
        <taxon>Sphingobacteriaceae</taxon>
        <taxon>Hufsiella</taxon>
    </lineage>
</organism>
<dbReference type="InterPro" id="IPR011006">
    <property type="entry name" value="CheY-like_superfamily"/>
</dbReference>
<dbReference type="PANTHER" id="PTHR37299">
    <property type="entry name" value="TRANSCRIPTIONAL REGULATOR-RELATED"/>
    <property type="match status" value="1"/>
</dbReference>
<evidence type="ECO:0000256" key="1">
    <source>
        <dbReference type="PROSITE-ProRule" id="PRU00169"/>
    </source>
</evidence>
<proteinExistence type="predicted"/>
<dbReference type="GO" id="GO:0003677">
    <property type="term" value="F:DNA binding"/>
    <property type="evidence" value="ECO:0007669"/>
    <property type="project" value="InterPro"/>
</dbReference>
<dbReference type="PROSITE" id="PS50110">
    <property type="entry name" value="RESPONSE_REGULATORY"/>
    <property type="match status" value="1"/>
</dbReference>
<reference evidence="4 5" key="1">
    <citation type="submission" date="2019-11" db="EMBL/GenBank/DDBJ databases">
        <title>Pedobacter sp. HMF7647 Genome sequencing and assembly.</title>
        <authorList>
            <person name="Kang H."/>
            <person name="Kim H."/>
            <person name="Joh K."/>
        </authorList>
    </citation>
    <scope>NUCLEOTIDE SEQUENCE [LARGE SCALE GENOMIC DNA]</scope>
    <source>
        <strain evidence="4 5">HMF7647</strain>
    </source>
</reference>
<dbReference type="SUPFAM" id="SSF52172">
    <property type="entry name" value="CheY-like"/>
    <property type="match status" value="1"/>
</dbReference>
<dbReference type="Pfam" id="PF00072">
    <property type="entry name" value="Response_reg"/>
    <property type="match status" value="1"/>
</dbReference>
<protein>
    <submittedName>
        <fullName evidence="4">Response regulator</fullName>
    </submittedName>
</protein>
<dbReference type="SMART" id="SM00850">
    <property type="entry name" value="LytTR"/>
    <property type="match status" value="1"/>
</dbReference>
<name>A0A7K1YAB6_9SPHI</name>
<keyword evidence="1" id="KW-0597">Phosphoprotein</keyword>
<evidence type="ECO:0000259" key="2">
    <source>
        <dbReference type="PROSITE" id="PS50110"/>
    </source>
</evidence>
<dbReference type="RefSeq" id="WP_160844192.1">
    <property type="nucleotide sequence ID" value="NZ_WVHT01000003.1"/>
</dbReference>
<dbReference type="InterPro" id="IPR007492">
    <property type="entry name" value="LytTR_DNA-bd_dom"/>
</dbReference>
<keyword evidence="5" id="KW-1185">Reference proteome</keyword>
<feature type="domain" description="HTH LytTR-type" evidence="3">
    <location>
        <begin position="133"/>
        <end position="233"/>
    </location>
</feature>
<comment type="caution">
    <text evidence="4">The sequence shown here is derived from an EMBL/GenBank/DDBJ whole genome shotgun (WGS) entry which is preliminary data.</text>
</comment>
<dbReference type="AlphaFoldDB" id="A0A7K1YAB6"/>
<sequence>MQKLKSLAIDDEPLALSLIKTYVDRFPALQLCGTFEDAISAAEFLKYSQVDLLFIDINMPDISGIDLVRSLSVKPMIIFTTAYKNFAYEGFELEAIDYLLKPIDFDRFSKAASKAIEYHHYRSTSNQNNGESIFVYSEYRLVRIPVDEILWIESLEDYITIHLQNDESVTTLMSLKKILEKLPEANFKRIHRSYIIPVKSIASISNKKVKLRFGKELPIGDSYTQNVQELLKSS</sequence>
<dbReference type="Pfam" id="PF04397">
    <property type="entry name" value="LytTR"/>
    <property type="match status" value="1"/>
</dbReference>
<feature type="modified residue" description="4-aspartylphosphate" evidence="1">
    <location>
        <position position="56"/>
    </location>
</feature>
<evidence type="ECO:0000259" key="3">
    <source>
        <dbReference type="PROSITE" id="PS50930"/>
    </source>
</evidence>
<dbReference type="GO" id="GO:0000156">
    <property type="term" value="F:phosphorelay response regulator activity"/>
    <property type="evidence" value="ECO:0007669"/>
    <property type="project" value="InterPro"/>
</dbReference>
<dbReference type="InterPro" id="IPR046947">
    <property type="entry name" value="LytR-like"/>
</dbReference>